<dbReference type="InterPro" id="IPR019273">
    <property type="entry name" value="Lunapark_Znf"/>
</dbReference>
<dbReference type="GO" id="GO:0071786">
    <property type="term" value="P:endoplasmic reticulum tubular network organization"/>
    <property type="evidence" value="ECO:0007669"/>
    <property type="project" value="InterPro"/>
</dbReference>
<evidence type="ECO:0000259" key="3">
    <source>
        <dbReference type="Pfam" id="PF10058"/>
    </source>
</evidence>
<keyword evidence="2" id="KW-1133">Transmembrane helix</keyword>
<organism evidence="4">
    <name type="scientific">Ananas comosus var. bracteatus</name>
    <name type="common">red pineapple</name>
    <dbReference type="NCBI Taxonomy" id="296719"/>
    <lineage>
        <taxon>Eukaryota</taxon>
        <taxon>Viridiplantae</taxon>
        <taxon>Streptophyta</taxon>
        <taxon>Embryophyta</taxon>
        <taxon>Tracheophyta</taxon>
        <taxon>Spermatophyta</taxon>
        <taxon>Magnoliopsida</taxon>
        <taxon>Liliopsida</taxon>
        <taxon>Poales</taxon>
        <taxon>Bromeliaceae</taxon>
        <taxon>Bromelioideae</taxon>
        <taxon>Ananas</taxon>
    </lineage>
</organism>
<feature type="transmembrane region" description="Helical" evidence="2">
    <location>
        <begin position="150"/>
        <end position="171"/>
    </location>
</feature>
<dbReference type="GO" id="GO:0071782">
    <property type="term" value="C:endoplasmic reticulum tubular network"/>
    <property type="evidence" value="ECO:0007669"/>
    <property type="project" value="TreeGrafter"/>
</dbReference>
<sequence length="468" mass="51609">MAGEEATEVGFCITEKRFLQKLEIARTASQEALRKRHGRRRRRRRRRRRGGAAEEEEETKTKTKKRSGGGGGFVFRLWKGIFGGGGDDFEKKLENLSKEEASVHKRLKKRAHSSRRMARNVIALSVGLEGVAVMYAIMTTRSGDLNWQMRAIRVLPMFVVPALATIVYSALVRLTRMLDLKDQKTLERLRAERKAKIDELKERTNYYTTQQLIQRYDLDPAAKAAAASVLASKLGSDSGLKVYVGDESNIDSSTGKSNDFELAEASGLRYRKAVAHMKAGSTGSSPTYQLIDGSMNDDLTVAEESTVSNRNIVENYKGSGVNYGGWFARIAALLVGEDPTQCYALICGNCRMHNGLARKEDFLYITYYCPHCHALNGSRQLGEHEMVSASDNGTPTSPDSVSMQDNSSSLSSMSSTPVANSSKTAPQVPVESEQNAQNNSRNASSFSSASVENTLATVEEMPRGDEEK</sequence>
<feature type="domain" description="Lunapark zinc ribbon" evidence="3">
    <location>
        <begin position="326"/>
        <end position="376"/>
    </location>
</feature>
<reference evidence="4" key="1">
    <citation type="submission" date="2020-07" db="EMBL/GenBank/DDBJ databases">
        <authorList>
            <person name="Lin J."/>
        </authorList>
    </citation>
    <scope>NUCLEOTIDE SEQUENCE</scope>
</reference>
<dbReference type="AlphaFoldDB" id="A0A6V7PII4"/>
<name>A0A6V7PII4_ANACO</name>
<feature type="compositionally biased region" description="Low complexity" evidence="1">
    <location>
        <begin position="431"/>
        <end position="453"/>
    </location>
</feature>
<feature type="region of interest" description="Disordered" evidence="1">
    <location>
        <begin position="387"/>
        <end position="468"/>
    </location>
</feature>
<feature type="compositionally biased region" description="Low complexity" evidence="1">
    <location>
        <begin position="397"/>
        <end position="415"/>
    </location>
</feature>
<dbReference type="PANTHER" id="PTHR22166:SF12">
    <property type="entry name" value="ENDOPLASMIC RETICULUM JUNCTION FORMATION PROTEIN LUNAPARK"/>
    <property type="match status" value="1"/>
</dbReference>
<gene>
    <name evidence="4" type="ORF">CB5_LOCUS13891</name>
</gene>
<feature type="region of interest" description="Disordered" evidence="1">
    <location>
        <begin position="29"/>
        <end position="71"/>
    </location>
</feature>
<evidence type="ECO:0000313" key="4">
    <source>
        <dbReference type="EMBL" id="CAD1830680.1"/>
    </source>
</evidence>
<dbReference type="InterPro" id="IPR040115">
    <property type="entry name" value="Lnp"/>
</dbReference>
<evidence type="ECO:0000256" key="2">
    <source>
        <dbReference type="SAM" id="Phobius"/>
    </source>
</evidence>
<keyword evidence="2" id="KW-0472">Membrane</keyword>
<proteinExistence type="predicted"/>
<feature type="compositionally biased region" description="Polar residues" evidence="1">
    <location>
        <begin position="416"/>
        <end position="425"/>
    </location>
</feature>
<dbReference type="Pfam" id="PF10058">
    <property type="entry name" value="Zn_ribbon_10"/>
    <property type="match status" value="1"/>
</dbReference>
<feature type="transmembrane region" description="Helical" evidence="2">
    <location>
        <begin position="117"/>
        <end position="138"/>
    </location>
</feature>
<protein>
    <recommendedName>
        <fullName evidence="3">Lunapark zinc ribbon domain-containing protein</fullName>
    </recommendedName>
</protein>
<feature type="compositionally biased region" description="Basic residues" evidence="1">
    <location>
        <begin position="34"/>
        <end position="50"/>
    </location>
</feature>
<accession>A0A6V7PII4</accession>
<evidence type="ECO:0000256" key="1">
    <source>
        <dbReference type="SAM" id="MobiDB-lite"/>
    </source>
</evidence>
<dbReference type="PANTHER" id="PTHR22166">
    <property type="entry name" value="ENDOPLASMIC RETICULUM JUNCTION FORMATION PROTEIN LUNAPARK"/>
    <property type="match status" value="1"/>
</dbReference>
<dbReference type="EMBL" id="LR862148">
    <property type="protein sequence ID" value="CAD1830680.1"/>
    <property type="molecule type" value="Genomic_DNA"/>
</dbReference>
<keyword evidence="2" id="KW-0812">Transmembrane</keyword>